<dbReference type="EMBL" id="BQNB010010093">
    <property type="protein sequence ID" value="GJS72634.1"/>
    <property type="molecule type" value="Genomic_DNA"/>
</dbReference>
<name>A0ABQ4Y4V9_9ASTR</name>
<keyword evidence="2" id="KW-1185">Reference proteome</keyword>
<proteinExistence type="predicted"/>
<accession>A0ABQ4Y4V9</accession>
<dbReference type="Proteomes" id="UP001151760">
    <property type="component" value="Unassembled WGS sequence"/>
</dbReference>
<comment type="caution">
    <text evidence="1">The sequence shown here is derived from an EMBL/GenBank/DDBJ whole genome shotgun (WGS) entry which is preliminary data.</text>
</comment>
<evidence type="ECO:0000313" key="1">
    <source>
        <dbReference type="EMBL" id="GJS72634.1"/>
    </source>
</evidence>
<organism evidence="1 2">
    <name type="scientific">Tanacetum coccineum</name>
    <dbReference type="NCBI Taxonomy" id="301880"/>
    <lineage>
        <taxon>Eukaryota</taxon>
        <taxon>Viridiplantae</taxon>
        <taxon>Streptophyta</taxon>
        <taxon>Embryophyta</taxon>
        <taxon>Tracheophyta</taxon>
        <taxon>Spermatophyta</taxon>
        <taxon>Magnoliopsida</taxon>
        <taxon>eudicotyledons</taxon>
        <taxon>Gunneridae</taxon>
        <taxon>Pentapetalae</taxon>
        <taxon>asterids</taxon>
        <taxon>campanulids</taxon>
        <taxon>Asterales</taxon>
        <taxon>Asteraceae</taxon>
        <taxon>Asteroideae</taxon>
        <taxon>Anthemideae</taxon>
        <taxon>Anthemidinae</taxon>
        <taxon>Tanacetum</taxon>
    </lineage>
</organism>
<reference evidence="1" key="1">
    <citation type="journal article" date="2022" name="Int. J. Mol. Sci.">
        <title>Draft Genome of Tanacetum Coccineum: Genomic Comparison of Closely Related Tanacetum-Family Plants.</title>
        <authorList>
            <person name="Yamashiro T."/>
            <person name="Shiraishi A."/>
            <person name="Nakayama K."/>
            <person name="Satake H."/>
        </authorList>
    </citation>
    <scope>NUCLEOTIDE SEQUENCE</scope>
</reference>
<sequence>MKQYVVPTGRVKVPAGRYVVPTGRVKVPAGRDEKKGNDIKLTIRAANILLQGIQRTLSSSITIVAKDIWENVKMILEGSELTKDDRESQL</sequence>
<gene>
    <name evidence="1" type="ORF">Tco_0705475</name>
</gene>
<evidence type="ECO:0000313" key="2">
    <source>
        <dbReference type="Proteomes" id="UP001151760"/>
    </source>
</evidence>
<protein>
    <submittedName>
        <fullName evidence="1">Uncharacterized protein</fullName>
    </submittedName>
</protein>
<reference evidence="1" key="2">
    <citation type="submission" date="2022-01" db="EMBL/GenBank/DDBJ databases">
        <authorList>
            <person name="Yamashiro T."/>
            <person name="Shiraishi A."/>
            <person name="Satake H."/>
            <person name="Nakayama K."/>
        </authorList>
    </citation>
    <scope>NUCLEOTIDE SEQUENCE</scope>
</reference>